<dbReference type="Pfam" id="PF00505">
    <property type="entry name" value="HMG_box"/>
    <property type="match status" value="1"/>
</dbReference>
<proteinExistence type="predicted"/>
<dbReference type="AlphaFoldDB" id="A0A8H4EIW4"/>
<dbReference type="OrthoDB" id="2373005at2759"/>
<protein>
    <submittedName>
        <fullName evidence="2">MATA-HMG</fullName>
    </submittedName>
</protein>
<evidence type="ECO:0000313" key="2">
    <source>
        <dbReference type="EMBL" id="KAF0493077.1"/>
    </source>
</evidence>
<dbReference type="SUPFAM" id="SSF47095">
    <property type="entry name" value="HMG-box"/>
    <property type="match status" value="1"/>
</dbReference>
<reference evidence="2 3" key="1">
    <citation type="journal article" date="2019" name="Environ. Microbiol.">
        <title>At the nexus of three kingdoms: the genome of the mycorrhizal fungus Gigaspora margarita provides insights into plant, endobacterial and fungal interactions.</title>
        <authorList>
            <person name="Venice F."/>
            <person name="Ghignone S."/>
            <person name="Salvioli di Fossalunga A."/>
            <person name="Amselem J."/>
            <person name="Novero M."/>
            <person name="Xianan X."/>
            <person name="Sedzielewska Toro K."/>
            <person name="Morin E."/>
            <person name="Lipzen A."/>
            <person name="Grigoriev I.V."/>
            <person name="Henrissat B."/>
            <person name="Martin F.M."/>
            <person name="Bonfante P."/>
        </authorList>
    </citation>
    <scope>NUCLEOTIDE SEQUENCE [LARGE SCALE GENOMIC DNA]</scope>
    <source>
        <strain evidence="2 3">BEG34</strain>
    </source>
</reference>
<keyword evidence="3" id="KW-1185">Reference proteome</keyword>
<organism evidence="2 3">
    <name type="scientific">Gigaspora margarita</name>
    <dbReference type="NCBI Taxonomy" id="4874"/>
    <lineage>
        <taxon>Eukaryota</taxon>
        <taxon>Fungi</taxon>
        <taxon>Fungi incertae sedis</taxon>
        <taxon>Mucoromycota</taxon>
        <taxon>Glomeromycotina</taxon>
        <taxon>Glomeromycetes</taxon>
        <taxon>Diversisporales</taxon>
        <taxon>Gigasporaceae</taxon>
        <taxon>Gigaspora</taxon>
    </lineage>
</organism>
<evidence type="ECO:0000259" key="1">
    <source>
        <dbReference type="Pfam" id="PF00505"/>
    </source>
</evidence>
<feature type="domain" description="HMG box" evidence="1">
    <location>
        <begin position="65"/>
        <end position="120"/>
    </location>
</feature>
<dbReference type="InterPro" id="IPR036910">
    <property type="entry name" value="HMG_box_dom_sf"/>
</dbReference>
<dbReference type="EMBL" id="WTPW01000630">
    <property type="protein sequence ID" value="KAF0493077.1"/>
    <property type="molecule type" value="Genomic_DNA"/>
</dbReference>
<dbReference type="Gene3D" id="1.10.30.10">
    <property type="entry name" value="High mobility group box domain"/>
    <property type="match status" value="1"/>
</dbReference>
<dbReference type="Proteomes" id="UP000439903">
    <property type="component" value="Unassembled WGS sequence"/>
</dbReference>
<gene>
    <name evidence="2" type="ORF">F8M41_021448</name>
</gene>
<comment type="caution">
    <text evidence="2">The sequence shown here is derived from an EMBL/GenBank/DDBJ whole genome shotgun (WGS) entry which is preliminary data.</text>
</comment>
<evidence type="ECO:0000313" key="3">
    <source>
        <dbReference type="Proteomes" id="UP000439903"/>
    </source>
</evidence>
<sequence>MNKEYQSSFLVNTKPTPRVSVFINSGNDHMIQNQVIDNSQLIKLPFPPEINSRDLVILHPDGRIPKPPNAFIIYRKLFVETARTSGYNLPMKIISSMASQSWEQESNEVKNEYKRIAKEAFNYWNELFPKIKMEKKRNQWRTVSFDKPSTRKVRKSRPMKSINKSIKKSIKNKQLESPTIEPEFNLLPKTTGANNLNSENLNLDLFADWADFFDNQNVYPSPDLSTISSDYSPNMIEEFEFDLESSAQCFDLPIQQDQQVNENIINNFLFIDENQSLINESQYGLGIFDFSSETLETIQMFNTQNMFNMVDETSYDQSLNTTINQDYLNDALISYEMAFDYSF</sequence>
<dbReference type="InterPro" id="IPR009071">
    <property type="entry name" value="HMG_box_dom"/>
</dbReference>
<name>A0A8H4EIW4_GIGMA</name>
<accession>A0A8H4EIW4</accession>